<dbReference type="AlphaFoldDB" id="A0A1B7YWT9"/>
<proteinExistence type="predicted"/>
<dbReference type="RefSeq" id="XP_018165030.1">
    <property type="nucleotide sequence ID" value="XM_018296668.1"/>
</dbReference>
<keyword evidence="2" id="KW-1185">Reference proteome</keyword>
<organism evidence="1 2">
    <name type="scientific">Colletotrichum higginsianum (strain IMI 349063)</name>
    <name type="common">Crucifer anthracnose fungus</name>
    <dbReference type="NCBI Taxonomy" id="759273"/>
    <lineage>
        <taxon>Eukaryota</taxon>
        <taxon>Fungi</taxon>
        <taxon>Dikarya</taxon>
        <taxon>Ascomycota</taxon>
        <taxon>Pezizomycotina</taxon>
        <taxon>Sordariomycetes</taxon>
        <taxon>Hypocreomycetidae</taxon>
        <taxon>Glomerellales</taxon>
        <taxon>Glomerellaceae</taxon>
        <taxon>Colletotrichum</taxon>
        <taxon>Colletotrichum destructivum species complex</taxon>
    </lineage>
</organism>
<evidence type="ECO:0000313" key="2">
    <source>
        <dbReference type="Proteomes" id="UP000092177"/>
    </source>
</evidence>
<accession>A0A1B7YWT9</accession>
<gene>
    <name evidence="1" type="ORF">CH63R_01693</name>
</gene>
<dbReference type="EMBL" id="LTAN01000001">
    <property type="protein sequence ID" value="OBR16513.1"/>
    <property type="molecule type" value="Genomic_DNA"/>
</dbReference>
<name>A0A1B7YWT9_COLHI</name>
<dbReference type="KEGG" id="chig:CH63R_01693"/>
<comment type="caution">
    <text evidence="1">The sequence shown here is derived from an EMBL/GenBank/DDBJ whole genome shotgun (WGS) entry which is preliminary data.</text>
</comment>
<sequence>MWSAALFLKTSPAETNFYRRTSPVRRDFNPARHDPDTDTDTAVASHLHALCTAPRVEGAVCDTFSAGQLLLLLHPRWLLMPHSINNNGGEVNVLGQGVSDREPRHVYSHITSTRHGVSGEVLVLCHRHRYLDLQRLLLYLQRRLALPTSEGDLNKNRLAIHPPPPCLFKLHIQVVQRAVTGPDSRRSRQQIVTRPLHPTITYAVGQTEQHPAHAGRPMIPSAEATCSTSDGLHRRWMGGYTTQHISLNGFAGQLSHFPFHDVLSYPAIPSHPSRDATGFARYLMQVLLIHVFSLSMPDLTARCSRPDKGARPPWRP</sequence>
<reference evidence="2" key="1">
    <citation type="journal article" date="2017" name="BMC Genomics">
        <title>Gapless genome assembly of Colletotrichum higginsianum reveals chromosome structure and association of transposable elements with secondary metabolite gene clusters.</title>
        <authorList>
            <person name="Dallery J.-F."/>
            <person name="Lapalu N."/>
            <person name="Zampounis A."/>
            <person name="Pigne S."/>
            <person name="Luyten I."/>
            <person name="Amselem J."/>
            <person name="Wittenberg A.H.J."/>
            <person name="Zhou S."/>
            <person name="de Queiroz M.V."/>
            <person name="Robin G.P."/>
            <person name="Auger A."/>
            <person name="Hainaut M."/>
            <person name="Henrissat B."/>
            <person name="Kim K.-T."/>
            <person name="Lee Y.-H."/>
            <person name="Lespinet O."/>
            <person name="Schwartz D.C."/>
            <person name="Thon M.R."/>
            <person name="O'Connell R.J."/>
        </authorList>
    </citation>
    <scope>NUCLEOTIDE SEQUENCE [LARGE SCALE GENOMIC DNA]</scope>
    <source>
        <strain evidence="2">IMI 349063</strain>
    </source>
</reference>
<evidence type="ECO:0000313" key="1">
    <source>
        <dbReference type="EMBL" id="OBR16513.1"/>
    </source>
</evidence>
<dbReference type="GeneID" id="28860775"/>
<protein>
    <submittedName>
        <fullName evidence="1">Uncharacterized protein</fullName>
    </submittedName>
</protein>
<dbReference type="Proteomes" id="UP000092177">
    <property type="component" value="Chromosome 1"/>
</dbReference>
<dbReference type="VEuPathDB" id="FungiDB:CH63R_01693"/>